<accession>A0AAU9E1M1</accession>
<proteinExistence type="predicted"/>
<keyword evidence="7" id="KW-1185">Reference proteome</keyword>
<keyword evidence="1" id="KW-0004">4Fe-4S</keyword>
<gene>
    <name evidence="6" type="ORF">HLPR_05240</name>
</gene>
<dbReference type="Pfam" id="PF12838">
    <property type="entry name" value="Fer4_7"/>
    <property type="match status" value="1"/>
</dbReference>
<dbReference type="Gene3D" id="3.30.70.20">
    <property type="match status" value="1"/>
</dbReference>
<evidence type="ECO:0000256" key="4">
    <source>
        <dbReference type="ARBA" id="ARBA00023014"/>
    </source>
</evidence>
<evidence type="ECO:0000256" key="2">
    <source>
        <dbReference type="ARBA" id="ARBA00022723"/>
    </source>
</evidence>
<dbReference type="PANTHER" id="PTHR43687:SF4">
    <property type="entry name" value="BLR5484 PROTEIN"/>
    <property type="match status" value="1"/>
</dbReference>
<dbReference type="PANTHER" id="PTHR43687">
    <property type="entry name" value="ADENYLYLSULFATE REDUCTASE, BETA SUBUNIT"/>
    <property type="match status" value="1"/>
</dbReference>
<protein>
    <submittedName>
        <fullName evidence="6">4Fe-4S binding protein</fullName>
    </submittedName>
</protein>
<keyword evidence="4" id="KW-0411">Iron-sulfur</keyword>
<evidence type="ECO:0000256" key="3">
    <source>
        <dbReference type="ARBA" id="ARBA00023004"/>
    </source>
</evidence>
<dbReference type="InterPro" id="IPR050572">
    <property type="entry name" value="Fe-S_Ferredoxin"/>
</dbReference>
<dbReference type="GO" id="GO:0051539">
    <property type="term" value="F:4 iron, 4 sulfur cluster binding"/>
    <property type="evidence" value="ECO:0007669"/>
    <property type="project" value="UniProtKB-KW"/>
</dbReference>
<dbReference type="GO" id="GO:0046872">
    <property type="term" value="F:metal ion binding"/>
    <property type="evidence" value="ECO:0007669"/>
    <property type="project" value="UniProtKB-KW"/>
</dbReference>
<evidence type="ECO:0000313" key="7">
    <source>
        <dbReference type="Proteomes" id="UP001321786"/>
    </source>
</evidence>
<feature type="domain" description="4Fe-4S ferredoxin-type" evidence="5">
    <location>
        <begin position="44"/>
        <end position="73"/>
    </location>
</feature>
<dbReference type="KEGG" id="hprf:HLPR_05240"/>
<dbReference type="SUPFAM" id="SSF54862">
    <property type="entry name" value="4Fe-4S ferredoxins"/>
    <property type="match status" value="1"/>
</dbReference>
<feature type="domain" description="4Fe-4S ferredoxin-type" evidence="5">
    <location>
        <begin position="6"/>
        <end position="35"/>
    </location>
</feature>
<dbReference type="PROSITE" id="PS51379">
    <property type="entry name" value="4FE4S_FER_2"/>
    <property type="match status" value="2"/>
</dbReference>
<dbReference type="Proteomes" id="UP001321786">
    <property type="component" value="Chromosome"/>
</dbReference>
<evidence type="ECO:0000313" key="6">
    <source>
        <dbReference type="EMBL" id="BEP28193.1"/>
    </source>
</evidence>
<keyword evidence="3" id="KW-0408">Iron</keyword>
<dbReference type="InterPro" id="IPR017900">
    <property type="entry name" value="4Fe4S_Fe_S_CS"/>
</dbReference>
<reference evidence="6 7" key="1">
    <citation type="submission" date="2023-08" db="EMBL/GenBank/DDBJ databases">
        <title>Helicovermis profunda gen. nov., sp. nov., a novel mesophilic, fermentative bacterium within the Bacillota from a deep-sea hydrothermal vent chimney.</title>
        <authorList>
            <person name="Miyazaki U."/>
            <person name="Mizutani D."/>
            <person name="Hashimoto Y."/>
            <person name="Tame A."/>
            <person name="Sawayama S."/>
            <person name="Miyazaki J."/>
            <person name="Takai K."/>
            <person name="Nakagawa S."/>
        </authorList>
    </citation>
    <scope>NUCLEOTIDE SEQUENCE [LARGE SCALE GENOMIC DNA]</scope>
    <source>
        <strain evidence="6 7">S502</strain>
    </source>
</reference>
<dbReference type="EMBL" id="AP028654">
    <property type="protein sequence ID" value="BEP28193.1"/>
    <property type="molecule type" value="Genomic_DNA"/>
</dbReference>
<dbReference type="PROSITE" id="PS00198">
    <property type="entry name" value="4FE4S_FER_1"/>
    <property type="match status" value="2"/>
</dbReference>
<evidence type="ECO:0000259" key="5">
    <source>
        <dbReference type="PROSITE" id="PS51379"/>
    </source>
</evidence>
<dbReference type="InterPro" id="IPR017896">
    <property type="entry name" value="4Fe4S_Fe-S-bd"/>
</dbReference>
<dbReference type="AlphaFoldDB" id="A0AAU9E1M1"/>
<sequence length="75" mass="8113">MAKAKGKVEFKEDICKGCGLCVNACPVNIISLDNDRINVKGYHPAFVAEMDKCIGCANCATMCPDSVITVEREMV</sequence>
<evidence type="ECO:0000256" key="1">
    <source>
        <dbReference type="ARBA" id="ARBA00022485"/>
    </source>
</evidence>
<keyword evidence="2" id="KW-0479">Metal-binding</keyword>
<dbReference type="RefSeq" id="WP_338536526.1">
    <property type="nucleotide sequence ID" value="NZ_AP028654.1"/>
</dbReference>
<organism evidence="6 7">
    <name type="scientific">Helicovermis profundi</name>
    <dbReference type="NCBI Taxonomy" id="3065157"/>
    <lineage>
        <taxon>Bacteria</taxon>
        <taxon>Bacillati</taxon>
        <taxon>Bacillota</taxon>
        <taxon>Clostridia</taxon>
        <taxon>Helicovermis</taxon>
    </lineage>
</organism>
<name>A0AAU9E1M1_9FIRM</name>